<accession>A0ABW3AGY3</accession>
<name>A0ABW3AGY3_9MICO</name>
<organism evidence="3 4">
    <name type="scientific">Microbacterium insulae</name>
    <dbReference type="NCBI Taxonomy" id="483014"/>
    <lineage>
        <taxon>Bacteria</taxon>
        <taxon>Bacillati</taxon>
        <taxon>Actinomycetota</taxon>
        <taxon>Actinomycetes</taxon>
        <taxon>Micrococcales</taxon>
        <taxon>Microbacteriaceae</taxon>
        <taxon>Microbacterium</taxon>
    </lineage>
</organism>
<dbReference type="EMBL" id="JBHTII010000001">
    <property type="protein sequence ID" value="MFD0789995.1"/>
    <property type="molecule type" value="Genomic_DNA"/>
</dbReference>
<dbReference type="InterPro" id="IPR001789">
    <property type="entry name" value="Sig_transdc_resp-reg_receiver"/>
</dbReference>
<dbReference type="RefSeq" id="WP_204981243.1">
    <property type="nucleotide sequence ID" value="NZ_JBHTII010000001.1"/>
</dbReference>
<gene>
    <name evidence="3" type="ORF">ACFQ0P_06265</name>
</gene>
<keyword evidence="1" id="KW-0597">Phosphoprotein</keyword>
<feature type="modified residue" description="4-aspartylphosphate" evidence="1">
    <location>
        <position position="58"/>
    </location>
</feature>
<evidence type="ECO:0000259" key="2">
    <source>
        <dbReference type="PROSITE" id="PS50110"/>
    </source>
</evidence>
<evidence type="ECO:0000313" key="3">
    <source>
        <dbReference type="EMBL" id="MFD0789995.1"/>
    </source>
</evidence>
<evidence type="ECO:0000256" key="1">
    <source>
        <dbReference type="PROSITE-ProRule" id="PRU00169"/>
    </source>
</evidence>
<sequence length="171" mass="17558">MATDVNALVVSDDALMSSALARLLIEDAAIAVSAARARGSAEVVRACHHVGPDVVIVDLGDDASATGEVAAGIPSAVRGVISLVRHDDPGLIAQMFAAGACGVVSKDAEPGELVRAVREVSAGHLFASRTAMRLVLDELASPRPTSARHPVAAAELRARALAQNDRIVDAR</sequence>
<feature type="domain" description="Response regulatory" evidence="2">
    <location>
        <begin position="6"/>
        <end position="121"/>
    </location>
</feature>
<dbReference type="Proteomes" id="UP001597055">
    <property type="component" value="Unassembled WGS sequence"/>
</dbReference>
<dbReference type="InterPro" id="IPR011006">
    <property type="entry name" value="CheY-like_superfamily"/>
</dbReference>
<dbReference type="PROSITE" id="PS50110">
    <property type="entry name" value="RESPONSE_REGULATORY"/>
    <property type="match status" value="1"/>
</dbReference>
<protein>
    <submittedName>
        <fullName evidence="3">Response regulator transcription factor</fullName>
    </submittedName>
</protein>
<comment type="caution">
    <text evidence="3">The sequence shown here is derived from an EMBL/GenBank/DDBJ whole genome shotgun (WGS) entry which is preliminary data.</text>
</comment>
<evidence type="ECO:0000313" key="4">
    <source>
        <dbReference type="Proteomes" id="UP001597055"/>
    </source>
</evidence>
<proteinExistence type="predicted"/>
<dbReference type="SUPFAM" id="SSF52172">
    <property type="entry name" value="CheY-like"/>
    <property type="match status" value="1"/>
</dbReference>
<dbReference type="Gene3D" id="3.40.50.2300">
    <property type="match status" value="1"/>
</dbReference>
<keyword evidence="4" id="KW-1185">Reference proteome</keyword>
<reference evidence="4" key="1">
    <citation type="journal article" date="2019" name="Int. J. Syst. Evol. Microbiol.">
        <title>The Global Catalogue of Microorganisms (GCM) 10K type strain sequencing project: providing services to taxonomists for standard genome sequencing and annotation.</title>
        <authorList>
            <consortium name="The Broad Institute Genomics Platform"/>
            <consortium name="The Broad Institute Genome Sequencing Center for Infectious Disease"/>
            <person name="Wu L."/>
            <person name="Ma J."/>
        </authorList>
    </citation>
    <scope>NUCLEOTIDE SEQUENCE [LARGE SCALE GENOMIC DNA]</scope>
    <source>
        <strain evidence="4">CCUG 54523</strain>
    </source>
</reference>